<dbReference type="InterPro" id="IPR018294">
    <property type="entry name" value="ISPD_synthase_CS"/>
</dbReference>
<keyword evidence="5" id="KW-0863">Zinc-finger</keyword>
<proteinExistence type="inferred from homology"/>
<dbReference type="GO" id="GO:0008270">
    <property type="term" value="F:zinc ion binding"/>
    <property type="evidence" value="ECO:0007669"/>
    <property type="project" value="UniProtKB-KW"/>
</dbReference>
<reference evidence="7" key="1">
    <citation type="submission" date="2020-08" db="EMBL/GenBank/DDBJ databases">
        <title>Multicomponent nature underlies the extraordinary mechanical properties of spider dragline silk.</title>
        <authorList>
            <person name="Kono N."/>
            <person name="Nakamura H."/>
            <person name="Mori M."/>
            <person name="Yoshida Y."/>
            <person name="Ohtoshi R."/>
            <person name="Malay A.D."/>
            <person name="Moran D.A.P."/>
            <person name="Tomita M."/>
            <person name="Numata K."/>
            <person name="Arakawa K."/>
        </authorList>
    </citation>
    <scope>NUCLEOTIDE SEQUENCE</scope>
</reference>
<comment type="caution">
    <text evidence="7">The sequence shown here is derived from an EMBL/GenBank/DDBJ whole genome shotgun (WGS) entry which is preliminary data.</text>
</comment>
<dbReference type="GO" id="GO:0050518">
    <property type="term" value="F:2-C-methyl-D-erythritol 4-phosphate cytidylyltransferase activity"/>
    <property type="evidence" value="ECO:0007669"/>
    <property type="project" value="UniProtKB-ARBA"/>
</dbReference>
<dbReference type="SUPFAM" id="SSF53448">
    <property type="entry name" value="Nucleotide-diphospho-sugar transferases"/>
    <property type="match status" value="1"/>
</dbReference>
<evidence type="ECO:0000256" key="4">
    <source>
        <dbReference type="ARBA" id="ARBA00069967"/>
    </source>
</evidence>
<evidence type="ECO:0000313" key="8">
    <source>
        <dbReference type="Proteomes" id="UP000887013"/>
    </source>
</evidence>
<accession>A0A8X6QVG5</accession>
<dbReference type="PROSITE" id="PS00028">
    <property type="entry name" value="ZINC_FINGER_C2H2_1"/>
    <property type="match status" value="2"/>
</dbReference>
<dbReference type="PANTHER" id="PTHR43015">
    <property type="entry name" value="D-RIBITOL-5-PHOSPHATE CYTIDYLYLTRANSFERASE"/>
    <property type="match status" value="1"/>
</dbReference>
<feature type="domain" description="C2H2-type" evidence="6">
    <location>
        <begin position="35"/>
        <end position="64"/>
    </location>
</feature>
<keyword evidence="5" id="KW-0479">Metal-binding</keyword>
<keyword evidence="5" id="KW-0862">Zinc</keyword>
<evidence type="ECO:0000256" key="5">
    <source>
        <dbReference type="PROSITE-ProRule" id="PRU00042"/>
    </source>
</evidence>
<dbReference type="InterPro" id="IPR013087">
    <property type="entry name" value="Znf_C2H2_type"/>
</dbReference>
<name>A0A8X6QVG5_NEPPI</name>
<dbReference type="SMART" id="SM00355">
    <property type="entry name" value="ZnF_C2H2"/>
    <property type="match status" value="2"/>
</dbReference>
<dbReference type="CDD" id="cd02516">
    <property type="entry name" value="CDP-ME_synthetase"/>
    <property type="match status" value="1"/>
</dbReference>
<sequence length="572" mass="64468">MVSCSICSKQFTLNKNLYEHLRSKHKISPEVPGKIPCSLRCGNKFRFHKELRSHLENFHKQPVECEIQEFHDYETFEIWKKRYEETTGYGYTLRVSEKVLRSGVAKSHFICHRSGIHKSESTGLRRLKKVGSNKIGTTCPSVMEVSRSLSDGKVNVMFWKTHIGHEADPEHTPIHKVKNTKKLETIDFDVCAILPAAGNGNRMGIETPKQYISIHQKPIICYTVEAFLRLPFIKKVIVVASSGSLNLMLEKLSQNCVLQGEKLMVTEGSGTRHESIKSGLKVLQNCCETQPEIVIVHDGVRPFFPENIVYDLVTTAKEHGAAGITCPLISTVISVDDDGLLDTTLDRNKYKASEMPQAFQYDLIFKAYESISASDLENGTECLKLILDYTGIKPKLLPATSHLWKVTHRKDVHSAAAVIKESQSVKIVNSNCAPEFLPYLKAALSKTFKNVNIASKLTEPSLDKFQNLIFIHDHNNPYFLIENMNILSGQKLMHLCSVVHIFKNDFDTTINFLEFQKQARAGAKTLKSANILVYIIIWEKSNSTETFEETAELARSLLFDSNPSITGSVFLS</sequence>
<evidence type="ECO:0000256" key="2">
    <source>
        <dbReference type="ARBA" id="ARBA00022679"/>
    </source>
</evidence>
<evidence type="ECO:0000259" key="6">
    <source>
        <dbReference type="PROSITE" id="PS50157"/>
    </source>
</evidence>
<dbReference type="Gene3D" id="3.90.550.10">
    <property type="entry name" value="Spore Coat Polysaccharide Biosynthesis Protein SpsA, Chain A"/>
    <property type="match status" value="1"/>
</dbReference>
<keyword evidence="2" id="KW-0808">Transferase</keyword>
<dbReference type="Pfam" id="PF01128">
    <property type="entry name" value="IspD"/>
    <property type="match status" value="1"/>
</dbReference>
<dbReference type="PROSITE" id="PS50157">
    <property type="entry name" value="ZINC_FINGER_C2H2_2"/>
    <property type="match status" value="2"/>
</dbReference>
<evidence type="ECO:0000256" key="3">
    <source>
        <dbReference type="ARBA" id="ARBA00022695"/>
    </source>
</evidence>
<keyword evidence="3 7" id="KW-0548">Nucleotidyltransferase</keyword>
<feature type="domain" description="C2H2-type" evidence="6">
    <location>
        <begin position="2"/>
        <end position="25"/>
    </location>
</feature>
<dbReference type="Gene3D" id="3.30.160.60">
    <property type="entry name" value="Classic Zinc Finger"/>
    <property type="match status" value="1"/>
</dbReference>
<evidence type="ECO:0000256" key="1">
    <source>
        <dbReference type="ARBA" id="ARBA00009789"/>
    </source>
</evidence>
<organism evidence="7 8">
    <name type="scientific">Nephila pilipes</name>
    <name type="common">Giant wood spider</name>
    <name type="synonym">Nephila maculata</name>
    <dbReference type="NCBI Taxonomy" id="299642"/>
    <lineage>
        <taxon>Eukaryota</taxon>
        <taxon>Metazoa</taxon>
        <taxon>Ecdysozoa</taxon>
        <taxon>Arthropoda</taxon>
        <taxon>Chelicerata</taxon>
        <taxon>Arachnida</taxon>
        <taxon>Araneae</taxon>
        <taxon>Araneomorphae</taxon>
        <taxon>Entelegynae</taxon>
        <taxon>Araneoidea</taxon>
        <taxon>Nephilidae</taxon>
        <taxon>Nephila</taxon>
    </lineage>
</organism>
<dbReference type="InterPro" id="IPR034683">
    <property type="entry name" value="IspD/TarI"/>
</dbReference>
<keyword evidence="8" id="KW-1185">Reference proteome</keyword>
<dbReference type="PANTHER" id="PTHR43015:SF1">
    <property type="entry name" value="D-RIBITOL-5-PHOSPHATE CYTIDYLYLTRANSFERASE"/>
    <property type="match status" value="1"/>
</dbReference>
<protein>
    <recommendedName>
        <fullName evidence="4">2-C-methyl-D-erythritol 4-phosphate cytidylyltransferase, chloroplastic</fullName>
    </recommendedName>
</protein>
<dbReference type="FunFam" id="3.90.550.10:FF:000003">
    <property type="entry name" value="2-C-methyl-D-erythritol 4-phosphate cytidylyltransferase"/>
    <property type="match status" value="1"/>
</dbReference>
<dbReference type="OrthoDB" id="414267at2759"/>
<comment type="similarity">
    <text evidence="1">Belongs to the IspD/TarI cytidylyltransferase family. IspD subfamily.</text>
</comment>
<dbReference type="GO" id="GO:0008299">
    <property type="term" value="P:isoprenoid biosynthetic process"/>
    <property type="evidence" value="ECO:0007669"/>
    <property type="project" value="InterPro"/>
</dbReference>
<dbReference type="PROSITE" id="PS01295">
    <property type="entry name" value="ISPD"/>
    <property type="match status" value="1"/>
</dbReference>
<dbReference type="GO" id="GO:0005829">
    <property type="term" value="C:cytosol"/>
    <property type="evidence" value="ECO:0007669"/>
    <property type="project" value="TreeGrafter"/>
</dbReference>
<gene>
    <name evidence="7" type="primary">crppa</name>
    <name evidence="7" type="ORF">NPIL_322651</name>
</gene>
<dbReference type="Proteomes" id="UP000887013">
    <property type="component" value="Unassembled WGS sequence"/>
</dbReference>
<dbReference type="GO" id="GO:0047349">
    <property type="term" value="F:D-ribitol-5-phosphate cytidylyltransferase activity"/>
    <property type="evidence" value="ECO:0007669"/>
    <property type="project" value="TreeGrafter"/>
</dbReference>
<evidence type="ECO:0000313" key="7">
    <source>
        <dbReference type="EMBL" id="GFU41526.1"/>
    </source>
</evidence>
<dbReference type="AlphaFoldDB" id="A0A8X6QVG5"/>
<dbReference type="GO" id="GO:0035269">
    <property type="term" value="P:protein O-linked glycosylation via mannose"/>
    <property type="evidence" value="ECO:0007669"/>
    <property type="project" value="TreeGrafter"/>
</dbReference>
<dbReference type="EMBL" id="BMAW01035863">
    <property type="protein sequence ID" value="GFU41526.1"/>
    <property type="molecule type" value="Genomic_DNA"/>
</dbReference>
<dbReference type="InterPro" id="IPR029044">
    <property type="entry name" value="Nucleotide-diphossugar_trans"/>
</dbReference>